<feature type="region of interest" description="Disordered" evidence="1">
    <location>
        <begin position="32"/>
        <end position="52"/>
    </location>
</feature>
<evidence type="ECO:0000256" key="1">
    <source>
        <dbReference type="SAM" id="MobiDB-lite"/>
    </source>
</evidence>
<dbReference type="EMBL" id="LGRX02034819">
    <property type="protein sequence ID" value="KAK3236840.1"/>
    <property type="molecule type" value="Genomic_DNA"/>
</dbReference>
<feature type="compositionally biased region" description="Basic and acidic residues" evidence="1">
    <location>
        <begin position="41"/>
        <end position="52"/>
    </location>
</feature>
<dbReference type="Proteomes" id="UP001190700">
    <property type="component" value="Unassembled WGS sequence"/>
</dbReference>
<comment type="caution">
    <text evidence="2">The sequence shown here is derived from an EMBL/GenBank/DDBJ whole genome shotgun (WGS) entry which is preliminary data.</text>
</comment>
<organism evidence="2 3">
    <name type="scientific">Cymbomonas tetramitiformis</name>
    <dbReference type="NCBI Taxonomy" id="36881"/>
    <lineage>
        <taxon>Eukaryota</taxon>
        <taxon>Viridiplantae</taxon>
        <taxon>Chlorophyta</taxon>
        <taxon>Pyramimonadophyceae</taxon>
        <taxon>Pyramimonadales</taxon>
        <taxon>Pyramimonadaceae</taxon>
        <taxon>Cymbomonas</taxon>
    </lineage>
</organism>
<evidence type="ECO:0000313" key="3">
    <source>
        <dbReference type="Proteomes" id="UP001190700"/>
    </source>
</evidence>
<sequence>MDTARLLSSWTEMANTAVRWSSANEKLAENATTTGVSMDGDDGRQLRQAEPRSLRGRTVAHSHRISKRVRAALDTIPRQLCAVAWFVKDHARGEVFESLAAAQESYDEKDGGLWPLRLYDANGEVIRQFGTLQDSRWSELDRWRNEHVLSAVAPPRCEEFCHVDVPASDMYDLTCPDIQTARMLATMSLEDPDMSLAWCCRRQRVWIRNGARKSHPIVQPGTPNRDMTMFYRRTVFALPEIIRRDRPLFTVARLD</sequence>
<proteinExistence type="predicted"/>
<dbReference type="AlphaFoldDB" id="A0AAE0BJ68"/>
<evidence type="ECO:0000313" key="2">
    <source>
        <dbReference type="EMBL" id="KAK3236840.1"/>
    </source>
</evidence>
<reference evidence="2 3" key="1">
    <citation type="journal article" date="2015" name="Genome Biol. Evol.">
        <title>Comparative Genomics of a Bacterivorous Green Alga Reveals Evolutionary Causalities and Consequences of Phago-Mixotrophic Mode of Nutrition.</title>
        <authorList>
            <person name="Burns J.A."/>
            <person name="Paasch A."/>
            <person name="Narechania A."/>
            <person name="Kim E."/>
        </authorList>
    </citation>
    <scope>NUCLEOTIDE SEQUENCE [LARGE SCALE GENOMIC DNA]</scope>
    <source>
        <strain evidence="2 3">PLY_AMNH</strain>
    </source>
</reference>
<accession>A0AAE0BJ68</accession>
<name>A0AAE0BJ68_9CHLO</name>
<keyword evidence="3" id="KW-1185">Reference proteome</keyword>
<protein>
    <submittedName>
        <fullName evidence="2">Uncharacterized protein</fullName>
    </submittedName>
</protein>
<gene>
    <name evidence="2" type="ORF">CYMTET_53046</name>
</gene>